<dbReference type="SMART" id="SM00028">
    <property type="entry name" value="TPR"/>
    <property type="match status" value="4"/>
</dbReference>
<dbReference type="InterPro" id="IPR019734">
    <property type="entry name" value="TPR_rpt"/>
</dbReference>
<accession>A0ABS5E164</accession>
<evidence type="ECO:0000313" key="3">
    <source>
        <dbReference type="Proteomes" id="UP000672097"/>
    </source>
</evidence>
<feature type="domain" description="CD-NTase-associated protein 12/Pycsar effector protein TIR" evidence="1">
    <location>
        <begin position="5"/>
        <end position="124"/>
    </location>
</feature>
<dbReference type="Gene3D" id="1.25.40.10">
    <property type="entry name" value="Tetratricopeptide repeat domain"/>
    <property type="match status" value="2"/>
</dbReference>
<reference evidence="2 3" key="1">
    <citation type="submission" date="2021-04" db="EMBL/GenBank/DDBJ databases">
        <title>The genome sequence of type strain Ideonella paludis KCTC 32238.</title>
        <authorList>
            <person name="Liu Y."/>
        </authorList>
    </citation>
    <scope>NUCLEOTIDE SEQUENCE [LARGE SCALE GENOMIC DNA]</scope>
    <source>
        <strain evidence="2 3">KCTC 32238</strain>
    </source>
</reference>
<dbReference type="EMBL" id="JAGQDG010000007">
    <property type="protein sequence ID" value="MBQ0937142.1"/>
    <property type="molecule type" value="Genomic_DNA"/>
</dbReference>
<gene>
    <name evidence="2" type="ORF">KAK11_17585</name>
</gene>
<dbReference type="InterPro" id="IPR019302">
    <property type="entry name" value="CAP12/PCTIR_TIR_dom"/>
</dbReference>
<protein>
    <submittedName>
        <fullName evidence="2">Nucleotide-binding protein</fullName>
    </submittedName>
</protein>
<comment type="caution">
    <text evidence="2">The sequence shown here is derived from an EMBL/GenBank/DDBJ whole genome shotgun (WGS) entry which is preliminary data.</text>
</comment>
<evidence type="ECO:0000259" key="1">
    <source>
        <dbReference type="Pfam" id="PF10137"/>
    </source>
</evidence>
<dbReference type="SUPFAM" id="SSF48452">
    <property type="entry name" value="TPR-like"/>
    <property type="match status" value="1"/>
</dbReference>
<keyword evidence="3" id="KW-1185">Reference proteome</keyword>
<dbReference type="RefSeq" id="WP_210810592.1">
    <property type="nucleotide sequence ID" value="NZ_JAGQDG010000007.1"/>
</dbReference>
<dbReference type="InterPro" id="IPR011990">
    <property type="entry name" value="TPR-like_helical_dom_sf"/>
</dbReference>
<sequence length="506" mass="55718">MTKPRVFIGSSVEGLSIAYAVQQNLLHDAEVTVWAQGVFELSKTTIESLTSALQDNDFAVFVFSPDDLTKIRNTSSLSVRDNVLFEFGLFIGRLGRERVYFLLPTCGDLHLPTDLLGITPGRYESTRSDANMQAGTGAVCHQILTQVRKLGLVPGRSSPRASGEEAISEAVANRSWFQDFFDKKYAAAKQTLADEAATQTGDDAVASRAFILMCDYHLGGKSDITPLVQLARDNSGSARVQVVVATILRLEGHAGKAMELLSEARTQFPRNASITQAIARVHGDVADNQSAIAELERFGPEQFPNVAIDLAEALEREGKQADALQVIQRCYVHHPAHKGLRFKYARIAQDLEKHEIALALFSSLRYEEPDSIEYWGYLGNSCLRLNLYDAALAAYRRAESLMKEGQSSQWIVANIGNLLSNKDLPTEACVYLERSLKHEPLSEYAHDRMAGALKKKAAEEKLLEKAKTEGKRQIREAELNLLASQAAAIPLPNELAAVTLTQNKEA</sequence>
<dbReference type="Pfam" id="PF10137">
    <property type="entry name" value="CAP12-PCTIR_TIR"/>
    <property type="match status" value="1"/>
</dbReference>
<organism evidence="2 3">
    <name type="scientific">Ideonella paludis</name>
    <dbReference type="NCBI Taxonomy" id="1233411"/>
    <lineage>
        <taxon>Bacteria</taxon>
        <taxon>Pseudomonadati</taxon>
        <taxon>Pseudomonadota</taxon>
        <taxon>Betaproteobacteria</taxon>
        <taxon>Burkholderiales</taxon>
        <taxon>Sphaerotilaceae</taxon>
        <taxon>Ideonella</taxon>
    </lineage>
</organism>
<proteinExistence type="predicted"/>
<dbReference type="Proteomes" id="UP000672097">
    <property type="component" value="Unassembled WGS sequence"/>
</dbReference>
<name>A0ABS5E164_9BURK</name>
<evidence type="ECO:0000313" key="2">
    <source>
        <dbReference type="EMBL" id="MBQ0937142.1"/>
    </source>
</evidence>